<dbReference type="RefSeq" id="WP_338822398.1">
    <property type="nucleotide sequence ID" value="NZ_CP148067.1"/>
</dbReference>
<evidence type="ECO:0000313" key="2">
    <source>
        <dbReference type="EMBL" id="WXL28851.1"/>
    </source>
</evidence>
<keyword evidence="1" id="KW-0472">Membrane</keyword>
<organism evidence="2 3">
    <name type="scientific">Mycoplasmopsis felifaucium</name>
    <dbReference type="NCBI Taxonomy" id="35768"/>
    <lineage>
        <taxon>Bacteria</taxon>
        <taxon>Bacillati</taxon>
        <taxon>Mycoplasmatota</taxon>
        <taxon>Mycoplasmoidales</taxon>
        <taxon>Metamycoplasmataceae</taxon>
        <taxon>Mycoplasmopsis</taxon>
    </lineage>
</organism>
<feature type="transmembrane region" description="Helical" evidence="1">
    <location>
        <begin position="560"/>
        <end position="582"/>
    </location>
</feature>
<feature type="transmembrane region" description="Helical" evidence="1">
    <location>
        <begin position="151"/>
        <end position="171"/>
    </location>
</feature>
<dbReference type="Pfam" id="PF12679">
    <property type="entry name" value="ABC2_membrane_2"/>
    <property type="match status" value="1"/>
</dbReference>
<proteinExistence type="predicted"/>
<accession>A0ABZ2RVN3</accession>
<protein>
    <submittedName>
        <fullName evidence="2">ABC transporter permease</fullName>
    </submittedName>
</protein>
<feature type="transmembrane region" description="Helical" evidence="1">
    <location>
        <begin position="88"/>
        <end position="113"/>
    </location>
</feature>
<evidence type="ECO:0000256" key="1">
    <source>
        <dbReference type="SAM" id="Phobius"/>
    </source>
</evidence>
<feature type="transmembrane region" description="Helical" evidence="1">
    <location>
        <begin position="6"/>
        <end position="28"/>
    </location>
</feature>
<gene>
    <name evidence="2" type="ORF">WG617_02345</name>
</gene>
<keyword evidence="1" id="KW-1133">Transmembrane helix</keyword>
<name>A0ABZ2RVN3_9BACT</name>
<dbReference type="EMBL" id="CP148067">
    <property type="protein sequence ID" value="WXL28851.1"/>
    <property type="molecule type" value="Genomic_DNA"/>
</dbReference>
<dbReference type="Proteomes" id="UP001477443">
    <property type="component" value="Chromosome"/>
</dbReference>
<reference evidence="2" key="1">
    <citation type="submission" date="2024-03" db="EMBL/GenBank/DDBJ databases">
        <title>Complete genome sequence of Mycoplasma felifaucium Z921 isolated from the trachea of a cheetah.</title>
        <authorList>
            <person name="Spergser J."/>
        </authorList>
    </citation>
    <scope>NUCLEOTIDE SEQUENCE [LARGE SCALE GENOMIC DNA]</scope>
    <source>
        <strain evidence="2">Z921</strain>
    </source>
</reference>
<evidence type="ECO:0000313" key="3">
    <source>
        <dbReference type="Proteomes" id="UP001477443"/>
    </source>
</evidence>
<keyword evidence="3" id="KW-1185">Reference proteome</keyword>
<feature type="transmembrane region" description="Helical" evidence="1">
    <location>
        <begin position="120"/>
        <end position="145"/>
    </location>
</feature>
<sequence length="587" mass="67197">MKVSTVVLPILTLIISLIIGTTFSFITLSDFYRNILIYSYSFCVILLTIFYGSLKGINLFSDLDSEGIELLIYSKPLSRKQIILGKNLTFILIGLIWSVSTFLSMSLTFGLLANKTDLKVLIPLSFIVPFLVYLFFGSIASLLSFKINSKLALAIPLLLFAPLAIGGNFILPNSNPSNDHTAYFLNTKYNYHNSGTQVDAEKFYLNNNKDEYYLIPNGAENAELTENQIQYINEAFKLSKNSATDWQTYSWTILPFQMIDIFNVNNINTFAGQNKNENNLSKYTYYPDLENVVYSYKTDLNSKLIKLNVGNELVSKYDYLVPGVLKDNNVILPNSNNSGVIYARVNAESFNVSFDEDNFNFAAPTNLVGKITWDKLNPVFSSEEFNKVAKEFYEKLFTEIKSKELAEIKKQLLNSISSIVNDKDSTLNKIEDNKIAIFDKNAVKNLLLENETQRKIYLCVALMYYLYFTYNDSTLLKSLLSNDSIENSFAPSTILINIDEHDYRIGGFSYYEPIQQIQTIDDKPRPITRYELHKDPNNFLFQNVSNVVSISRDKLVVNKYYYLLIWVALSTLFLGLNSILYMRKDYK</sequence>
<keyword evidence="1" id="KW-0812">Transmembrane</keyword>
<feature type="transmembrane region" description="Helical" evidence="1">
    <location>
        <begin position="35"/>
        <end position="54"/>
    </location>
</feature>